<keyword evidence="2" id="KW-0238">DNA-binding</keyword>
<evidence type="ECO:0000313" key="5">
    <source>
        <dbReference type="EMBL" id="MBA8809985.1"/>
    </source>
</evidence>
<evidence type="ECO:0008006" key="7">
    <source>
        <dbReference type="Google" id="ProtNLM"/>
    </source>
</evidence>
<accession>A0A7W3PFC7</accession>
<dbReference type="PANTHER" id="PTHR38465">
    <property type="entry name" value="HTH-TYPE TRANSCRIPTIONAL REGULATOR MJ1563-RELATED"/>
    <property type="match status" value="1"/>
</dbReference>
<evidence type="ECO:0000313" key="6">
    <source>
        <dbReference type="Proteomes" id="UP000540568"/>
    </source>
</evidence>
<keyword evidence="1" id="KW-0805">Transcription regulation</keyword>
<dbReference type="Proteomes" id="UP000540568">
    <property type="component" value="Unassembled WGS sequence"/>
</dbReference>
<evidence type="ECO:0000256" key="2">
    <source>
        <dbReference type="ARBA" id="ARBA00023125"/>
    </source>
</evidence>
<gene>
    <name evidence="5" type="ORF">FHX71_003961</name>
</gene>
<dbReference type="PANTHER" id="PTHR38465:SF2">
    <property type="entry name" value="HTH-TYPE TRANSCRIPTIONAL REGULATOR MMPR5"/>
    <property type="match status" value="1"/>
</dbReference>
<dbReference type="InterPro" id="IPR036390">
    <property type="entry name" value="WH_DNA-bd_sf"/>
</dbReference>
<feature type="compositionally biased region" description="Polar residues" evidence="4">
    <location>
        <begin position="1"/>
        <end position="24"/>
    </location>
</feature>
<organism evidence="5 6">
    <name type="scientific">Promicromonospora sukumoe</name>
    <dbReference type="NCBI Taxonomy" id="88382"/>
    <lineage>
        <taxon>Bacteria</taxon>
        <taxon>Bacillati</taxon>
        <taxon>Actinomycetota</taxon>
        <taxon>Actinomycetes</taxon>
        <taxon>Micrococcales</taxon>
        <taxon>Promicromonosporaceae</taxon>
        <taxon>Promicromonospora</taxon>
    </lineage>
</organism>
<dbReference type="RefSeq" id="WP_182619159.1">
    <property type="nucleotide sequence ID" value="NZ_BAAATF010000004.1"/>
</dbReference>
<dbReference type="SUPFAM" id="SSF46785">
    <property type="entry name" value="Winged helix' DNA-binding domain"/>
    <property type="match status" value="1"/>
</dbReference>
<evidence type="ECO:0000256" key="1">
    <source>
        <dbReference type="ARBA" id="ARBA00023015"/>
    </source>
</evidence>
<comment type="caution">
    <text evidence="5">The sequence shown here is derived from an EMBL/GenBank/DDBJ whole genome shotgun (WGS) entry which is preliminary data.</text>
</comment>
<keyword evidence="3" id="KW-0804">Transcription</keyword>
<name>A0A7W3PFC7_9MICO</name>
<dbReference type="EMBL" id="JACGWV010000002">
    <property type="protein sequence ID" value="MBA8809985.1"/>
    <property type="molecule type" value="Genomic_DNA"/>
</dbReference>
<dbReference type="AlphaFoldDB" id="A0A7W3PFC7"/>
<evidence type="ECO:0000256" key="3">
    <source>
        <dbReference type="ARBA" id="ARBA00023163"/>
    </source>
</evidence>
<dbReference type="GO" id="GO:0003677">
    <property type="term" value="F:DNA binding"/>
    <property type="evidence" value="ECO:0007669"/>
    <property type="project" value="UniProtKB-KW"/>
</dbReference>
<reference evidence="5 6" key="1">
    <citation type="submission" date="2020-07" db="EMBL/GenBank/DDBJ databases">
        <title>Sequencing the genomes of 1000 actinobacteria strains.</title>
        <authorList>
            <person name="Klenk H.-P."/>
        </authorList>
    </citation>
    <scope>NUCLEOTIDE SEQUENCE [LARGE SCALE GENOMIC DNA]</scope>
    <source>
        <strain evidence="5 6">DSM 44121</strain>
    </source>
</reference>
<dbReference type="Gene3D" id="1.10.10.10">
    <property type="entry name" value="Winged helix-like DNA-binding domain superfamily/Winged helix DNA-binding domain"/>
    <property type="match status" value="1"/>
</dbReference>
<protein>
    <recommendedName>
        <fullName evidence="7">MarR family protein</fullName>
    </recommendedName>
</protein>
<evidence type="ECO:0000256" key="4">
    <source>
        <dbReference type="SAM" id="MobiDB-lite"/>
    </source>
</evidence>
<dbReference type="InterPro" id="IPR052362">
    <property type="entry name" value="HTH-GbsR_regulator"/>
</dbReference>
<sequence>MSSHTPADQPGDQNTGPNAGTTADGTDDPVLDAAAEHFVEQFALTWGASHSPRMEGRIVGLLMIVDRPYLSSQQIARLLKASAGAVSTGTRRLVETGFVKRHAVLGDRQHYFRVEDDIWGSFLAGERNYLGHLRNVIDDGLALAGDADGPHRRLVNARNYMEWLAGYHRKMLADWEAYRDAQPADGTGEP</sequence>
<proteinExistence type="predicted"/>
<feature type="region of interest" description="Disordered" evidence="4">
    <location>
        <begin position="1"/>
        <end position="29"/>
    </location>
</feature>
<dbReference type="InterPro" id="IPR036388">
    <property type="entry name" value="WH-like_DNA-bd_sf"/>
</dbReference>
<keyword evidence="6" id="KW-1185">Reference proteome</keyword>